<keyword evidence="3" id="KW-1185">Reference proteome</keyword>
<evidence type="ECO:0000313" key="2">
    <source>
        <dbReference type="EMBL" id="TQM96814.1"/>
    </source>
</evidence>
<dbReference type="GO" id="GO:0016747">
    <property type="term" value="F:acyltransferase activity, transferring groups other than amino-acyl groups"/>
    <property type="evidence" value="ECO:0007669"/>
    <property type="project" value="InterPro"/>
</dbReference>
<gene>
    <name evidence="2" type="ORF">FB476_1706</name>
</gene>
<reference evidence="2 3" key="1">
    <citation type="submission" date="2019-06" db="EMBL/GenBank/DDBJ databases">
        <title>Sequencing the genomes of 1000 actinobacteria strains.</title>
        <authorList>
            <person name="Klenk H.-P."/>
        </authorList>
    </citation>
    <scope>NUCLEOTIDE SEQUENCE [LARGE SCALE GENOMIC DNA]</scope>
    <source>
        <strain evidence="2 3">DSM 12362</strain>
    </source>
</reference>
<evidence type="ECO:0000259" key="1">
    <source>
        <dbReference type="PROSITE" id="PS51186"/>
    </source>
</evidence>
<protein>
    <submittedName>
        <fullName evidence="2">RimJ/RimL family protein N-acetyltransferase</fullName>
    </submittedName>
</protein>
<dbReference type="Proteomes" id="UP000315133">
    <property type="component" value="Unassembled WGS sequence"/>
</dbReference>
<name>A0A543KP27_9MICO</name>
<feature type="domain" description="N-acetyltransferase" evidence="1">
    <location>
        <begin position="7"/>
        <end position="166"/>
    </location>
</feature>
<dbReference type="AlphaFoldDB" id="A0A543KP27"/>
<dbReference type="Gene3D" id="3.40.630.30">
    <property type="match status" value="1"/>
</dbReference>
<sequence>MLRTARLVLRPLEEGDAAVLRELWSERDPRVPPHRRIDAEGRPTVSDLARRVQDAVGPPPGLLAVEVAETGEVVGYCGIVPTDDGEDPELAFELLRGHQGRGYATEAALAVVDAARAAGHERLVASVWDWNGPSLRVLDKVGFRETGRRAPDPERGTTILTALELGDR</sequence>
<dbReference type="InterPro" id="IPR051531">
    <property type="entry name" value="N-acetyltransferase"/>
</dbReference>
<dbReference type="PROSITE" id="PS51186">
    <property type="entry name" value="GNAT"/>
    <property type="match status" value="1"/>
</dbReference>
<dbReference type="PANTHER" id="PTHR43792">
    <property type="entry name" value="GNAT FAMILY, PUTATIVE (AFU_ORTHOLOGUE AFUA_3G00765)-RELATED-RELATED"/>
    <property type="match status" value="1"/>
</dbReference>
<dbReference type="Pfam" id="PF13302">
    <property type="entry name" value="Acetyltransf_3"/>
    <property type="match status" value="1"/>
</dbReference>
<dbReference type="CDD" id="cd04301">
    <property type="entry name" value="NAT_SF"/>
    <property type="match status" value="1"/>
</dbReference>
<dbReference type="InterPro" id="IPR000182">
    <property type="entry name" value="GNAT_dom"/>
</dbReference>
<comment type="caution">
    <text evidence="2">The sequence shown here is derived from an EMBL/GenBank/DDBJ whole genome shotgun (WGS) entry which is preliminary data.</text>
</comment>
<organism evidence="2 3">
    <name type="scientific">Ornithinimicrobium humiphilum</name>
    <dbReference type="NCBI Taxonomy" id="125288"/>
    <lineage>
        <taxon>Bacteria</taxon>
        <taxon>Bacillati</taxon>
        <taxon>Actinomycetota</taxon>
        <taxon>Actinomycetes</taxon>
        <taxon>Micrococcales</taxon>
        <taxon>Ornithinimicrobiaceae</taxon>
        <taxon>Ornithinimicrobium</taxon>
    </lineage>
</organism>
<keyword evidence="2" id="KW-0808">Transferase</keyword>
<dbReference type="RefSeq" id="WP_141818381.1">
    <property type="nucleotide sequence ID" value="NZ_BAAAIL010000004.1"/>
</dbReference>
<dbReference type="InterPro" id="IPR016181">
    <property type="entry name" value="Acyl_CoA_acyltransferase"/>
</dbReference>
<dbReference type="PANTHER" id="PTHR43792:SF1">
    <property type="entry name" value="N-ACETYLTRANSFERASE DOMAIN-CONTAINING PROTEIN"/>
    <property type="match status" value="1"/>
</dbReference>
<dbReference type="EMBL" id="VFPU01000001">
    <property type="protein sequence ID" value="TQM96814.1"/>
    <property type="molecule type" value="Genomic_DNA"/>
</dbReference>
<evidence type="ECO:0000313" key="3">
    <source>
        <dbReference type="Proteomes" id="UP000315133"/>
    </source>
</evidence>
<dbReference type="OrthoDB" id="4142102at2"/>
<dbReference type="SUPFAM" id="SSF55729">
    <property type="entry name" value="Acyl-CoA N-acyltransferases (Nat)"/>
    <property type="match status" value="1"/>
</dbReference>
<accession>A0A543KP27</accession>
<proteinExistence type="predicted"/>